<feature type="region of interest" description="Disordered" evidence="1">
    <location>
        <begin position="102"/>
        <end position="212"/>
    </location>
</feature>
<feature type="compositionally biased region" description="Basic and acidic residues" evidence="1">
    <location>
        <begin position="179"/>
        <end position="189"/>
    </location>
</feature>
<comment type="caution">
    <text evidence="2">The sequence shown here is derived from an EMBL/GenBank/DDBJ whole genome shotgun (WGS) entry which is preliminary data.</text>
</comment>
<evidence type="ECO:0000313" key="2">
    <source>
        <dbReference type="EMBL" id="GMT26872.1"/>
    </source>
</evidence>
<gene>
    <name evidence="2" type="ORF">PFISCL1PPCAC_18169</name>
</gene>
<proteinExistence type="predicted"/>
<name>A0AAV5W4X2_9BILA</name>
<feature type="region of interest" description="Disordered" evidence="1">
    <location>
        <begin position="66"/>
        <end position="89"/>
    </location>
</feature>
<dbReference type="AlphaFoldDB" id="A0AAV5W4X2"/>
<feature type="compositionally biased region" description="Basic residues" evidence="1">
    <location>
        <begin position="141"/>
        <end position="154"/>
    </location>
</feature>
<reference evidence="2" key="1">
    <citation type="submission" date="2023-10" db="EMBL/GenBank/DDBJ databases">
        <title>Genome assembly of Pristionchus species.</title>
        <authorList>
            <person name="Yoshida K."/>
            <person name="Sommer R.J."/>
        </authorList>
    </citation>
    <scope>NUCLEOTIDE SEQUENCE</scope>
    <source>
        <strain evidence="2">RS5133</strain>
    </source>
</reference>
<evidence type="ECO:0000313" key="3">
    <source>
        <dbReference type="Proteomes" id="UP001432322"/>
    </source>
</evidence>
<feature type="compositionally biased region" description="Basic and acidic residues" evidence="1">
    <location>
        <begin position="107"/>
        <end position="135"/>
    </location>
</feature>
<feature type="compositionally biased region" description="Basic and acidic residues" evidence="1">
    <location>
        <begin position="196"/>
        <end position="206"/>
    </location>
</feature>
<organism evidence="2 3">
    <name type="scientific">Pristionchus fissidentatus</name>
    <dbReference type="NCBI Taxonomy" id="1538716"/>
    <lineage>
        <taxon>Eukaryota</taxon>
        <taxon>Metazoa</taxon>
        <taxon>Ecdysozoa</taxon>
        <taxon>Nematoda</taxon>
        <taxon>Chromadorea</taxon>
        <taxon>Rhabditida</taxon>
        <taxon>Rhabditina</taxon>
        <taxon>Diplogasteromorpha</taxon>
        <taxon>Diplogasteroidea</taxon>
        <taxon>Neodiplogasteridae</taxon>
        <taxon>Pristionchus</taxon>
    </lineage>
</organism>
<feature type="non-terminal residue" evidence="2">
    <location>
        <position position="1"/>
    </location>
</feature>
<dbReference type="Proteomes" id="UP001432322">
    <property type="component" value="Unassembled WGS sequence"/>
</dbReference>
<keyword evidence="3" id="KW-1185">Reference proteome</keyword>
<evidence type="ECO:0000256" key="1">
    <source>
        <dbReference type="SAM" id="MobiDB-lite"/>
    </source>
</evidence>
<accession>A0AAV5W4X2</accession>
<protein>
    <submittedName>
        <fullName evidence="2">Uncharacterized protein</fullName>
    </submittedName>
</protein>
<dbReference type="EMBL" id="BTSY01000005">
    <property type="protein sequence ID" value="GMT26872.1"/>
    <property type="molecule type" value="Genomic_DNA"/>
</dbReference>
<sequence>SKRMREEEEREKQIKERVEKELEIRIMDKLINEKMQEDSEERSKKEEADMYANLIARGVNEEEARLKSKFGRKKPIDHSPPNINIRRRIALKQRESVKARILQEQAAKAEKKKQEAEKRSADYKKYDEMMEKKGEISGPWSRRRRVPTKKRKTRSPANQVQLKETEKEVKPEAAASTPELKDTEKEVKVEAATPVNEKETKSDEKVQQQSPK</sequence>